<protein>
    <submittedName>
        <fullName evidence="3">Fumarylacetoacetate hydrolase family protein</fullName>
    </submittedName>
</protein>
<dbReference type="GO" id="GO:0005737">
    <property type="term" value="C:cytoplasm"/>
    <property type="evidence" value="ECO:0007669"/>
    <property type="project" value="TreeGrafter"/>
</dbReference>
<name>A0A7D6ED06_9MYCO</name>
<dbReference type="InterPro" id="IPR036663">
    <property type="entry name" value="Fumarylacetoacetase_C_sf"/>
</dbReference>
<keyword evidence="4" id="KW-1185">Reference proteome</keyword>
<dbReference type="SUPFAM" id="SSF56529">
    <property type="entry name" value="FAH"/>
    <property type="match status" value="1"/>
</dbReference>
<reference evidence="3 4" key="2">
    <citation type="submission" date="2020-07" db="EMBL/GenBank/DDBJ databases">
        <authorList>
            <person name="Yu X."/>
        </authorList>
    </citation>
    <scope>NUCLEOTIDE SEQUENCE [LARGE SCALE GENOMIC DNA]</scope>
    <source>
        <strain evidence="4">24</strain>
    </source>
</reference>
<keyword evidence="1" id="KW-0456">Lyase</keyword>
<reference evidence="4" key="3">
    <citation type="submission" date="2023-07" db="EMBL/GenBank/DDBJ databases">
        <title>Description of Mycobacterium gordonae subsp. intergordonae subsp.nov. and Mycobacterium gordonae subsp. gordonae subsp. nov.</title>
        <authorList>
            <person name="Huang H."/>
        </authorList>
    </citation>
    <scope>NUCLEOTIDE SEQUENCE [LARGE SCALE GENOMIC DNA]</scope>
    <source>
        <strain evidence="4">24</strain>
    </source>
</reference>
<proteinExistence type="predicted"/>
<dbReference type="InterPro" id="IPR011234">
    <property type="entry name" value="Fumarylacetoacetase-like_C"/>
</dbReference>
<reference evidence="4" key="1">
    <citation type="submission" date="2020-07" db="EMBL/GenBank/DDBJ databases">
        <title>Description of Mycobacterium gordonae subsp. intergordonae subsp.nov. and Mycobacterium gordonae subsp. gordonae subsp. nov.</title>
        <authorList>
            <person name="Yu X."/>
        </authorList>
    </citation>
    <scope>NUCLEOTIDE SEQUENCE [LARGE SCALE GENOMIC DNA]</scope>
    <source>
        <strain evidence="4">24</strain>
    </source>
</reference>
<evidence type="ECO:0000259" key="2">
    <source>
        <dbReference type="Pfam" id="PF01557"/>
    </source>
</evidence>
<sequence>MEYGADTSTRGNLRDPAVRAAADRLWCASHTRRPTAPIRTVIGAHSIDAAYAVQQELVARRVAAGGVVVGRKIGLTSPAVQQQLGVDQPDFGVLLADMDISASGVVPADLLLQPRAEAEIAFALKNDLTDPDDPKRIRAAIDYAVGAVEIVDSRISDWDLSIADTIADNASSGLFVLGERRLPIAELDTRGVVMRMYANDRLASQGVGTACLGDPLAALAWLASTAAAFGDPLRAGQLVLSGALGPMVLTPAGTHIRAEIGALGTVSVLFSPGGQR</sequence>
<gene>
    <name evidence="3" type="ORF">H0P51_02515</name>
</gene>
<dbReference type="Gene3D" id="3.90.850.10">
    <property type="entry name" value="Fumarylacetoacetase-like, C-terminal domain"/>
    <property type="match status" value="1"/>
</dbReference>
<dbReference type="RefSeq" id="WP_180918691.1">
    <property type="nucleotide sequence ID" value="NZ_CP059165.1"/>
</dbReference>
<dbReference type="GO" id="GO:0008684">
    <property type="term" value="F:2-oxopent-4-enoate hydratase activity"/>
    <property type="evidence" value="ECO:0007669"/>
    <property type="project" value="TreeGrafter"/>
</dbReference>
<dbReference type="EMBL" id="CP059165">
    <property type="protein sequence ID" value="QLL09945.1"/>
    <property type="molecule type" value="Genomic_DNA"/>
</dbReference>
<organism evidence="3 4">
    <name type="scientific">Mycobacterium vicinigordonae</name>
    <dbReference type="NCBI Taxonomy" id="1719132"/>
    <lineage>
        <taxon>Bacteria</taxon>
        <taxon>Bacillati</taxon>
        <taxon>Actinomycetota</taxon>
        <taxon>Actinomycetes</taxon>
        <taxon>Mycobacteriales</taxon>
        <taxon>Mycobacteriaceae</taxon>
        <taxon>Mycobacterium</taxon>
    </lineage>
</organism>
<dbReference type="PANTHER" id="PTHR30143">
    <property type="entry name" value="ACID HYDRATASE"/>
    <property type="match status" value="1"/>
</dbReference>
<dbReference type="Proteomes" id="UP000510682">
    <property type="component" value="Chromosome"/>
</dbReference>
<evidence type="ECO:0000313" key="3">
    <source>
        <dbReference type="EMBL" id="QLL09945.1"/>
    </source>
</evidence>
<dbReference type="AlphaFoldDB" id="A0A7D6ED06"/>
<dbReference type="PANTHER" id="PTHR30143:SF0">
    <property type="entry name" value="2-KETO-4-PENTENOATE HYDRATASE"/>
    <property type="match status" value="1"/>
</dbReference>
<feature type="domain" description="Fumarylacetoacetase-like C-terminal" evidence="2">
    <location>
        <begin position="111"/>
        <end position="266"/>
    </location>
</feature>
<evidence type="ECO:0000313" key="4">
    <source>
        <dbReference type="Proteomes" id="UP000510682"/>
    </source>
</evidence>
<dbReference type="GO" id="GO:0016787">
    <property type="term" value="F:hydrolase activity"/>
    <property type="evidence" value="ECO:0007669"/>
    <property type="project" value="UniProtKB-KW"/>
</dbReference>
<keyword evidence="3" id="KW-0378">Hydrolase</keyword>
<dbReference type="InterPro" id="IPR050772">
    <property type="entry name" value="Hydratase-Decarb/MhpD_sf"/>
</dbReference>
<evidence type="ECO:0000256" key="1">
    <source>
        <dbReference type="ARBA" id="ARBA00023239"/>
    </source>
</evidence>
<accession>A0A7D6ED06</accession>
<dbReference type="Pfam" id="PF01557">
    <property type="entry name" value="FAA_hydrolase"/>
    <property type="match status" value="1"/>
</dbReference>
<dbReference type="KEGG" id="mgor:H0P51_02515"/>